<feature type="region of interest" description="Disordered" evidence="9">
    <location>
        <begin position="769"/>
        <end position="789"/>
    </location>
</feature>
<dbReference type="GO" id="GO:0016020">
    <property type="term" value="C:membrane"/>
    <property type="evidence" value="ECO:0007669"/>
    <property type="project" value="InterPro"/>
</dbReference>
<keyword evidence="7" id="KW-0479">Metal-binding</keyword>
<dbReference type="GO" id="GO:0005975">
    <property type="term" value="P:carbohydrate metabolic process"/>
    <property type="evidence" value="ECO:0007669"/>
    <property type="project" value="InterPro"/>
</dbReference>
<dbReference type="GO" id="GO:0044322">
    <property type="term" value="C:endoplasmic reticulum quality control compartment"/>
    <property type="evidence" value="ECO:0007669"/>
    <property type="project" value="GOC"/>
</dbReference>
<proteinExistence type="inferred from homology"/>
<evidence type="ECO:0000256" key="1">
    <source>
        <dbReference type="ARBA" id="ARBA00004240"/>
    </source>
</evidence>
<dbReference type="InterPro" id="IPR036026">
    <property type="entry name" value="Seven-hairpin_glycosidases"/>
</dbReference>
<evidence type="ECO:0000256" key="7">
    <source>
        <dbReference type="PIRSR" id="PIRSR601382-2"/>
    </source>
</evidence>
<dbReference type="Gene3D" id="1.50.10.10">
    <property type="match status" value="1"/>
</dbReference>
<evidence type="ECO:0000256" key="5">
    <source>
        <dbReference type="ARBA" id="ARBA00023230"/>
    </source>
</evidence>
<keyword evidence="8" id="KW-0326">Glycosidase</keyword>
<dbReference type="SUPFAM" id="SSF48225">
    <property type="entry name" value="Seven-hairpin glycosidases"/>
    <property type="match status" value="1"/>
</dbReference>
<protein>
    <recommendedName>
        <fullName evidence="8">alpha-1,2-Mannosidase</fullName>
        <ecNumber evidence="8">3.2.1.-</ecNumber>
    </recommendedName>
</protein>
<reference evidence="11" key="1">
    <citation type="submission" date="2025-08" db="UniProtKB">
        <authorList>
            <consortium name="Ensembl"/>
        </authorList>
    </citation>
    <scope>IDENTIFICATION</scope>
</reference>
<dbReference type="Pfam" id="PF01532">
    <property type="entry name" value="Glyco_hydro_47"/>
    <property type="match status" value="1"/>
</dbReference>
<keyword evidence="7" id="KW-0106">Calcium</keyword>
<evidence type="ECO:0000256" key="9">
    <source>
        <dbReference type="SAM" id="MobiDB-lite"/>
    </source>
</evidence>
<dbReference type="PANTHER" id="PTHR45679:SF1">
    <property type="entry name" value="ALPHA-1,2-MANNOSIDASE"/>
    <property type="match status" value="1"/>
</dbReference>
<dbReference type="Proteomes" id="UP000472270">
    <property type="component" value="Unassembled WGS sequence"/>
</dbReference>
<keyword evidence="12" id="KW-1185">Reference proteome</keyword>
<dbReference type="GO" id="GO:1904380">
    <property type="term" value="P:endoplasmic reticulum mannose trimming"/>
    <property type="evidence" value="ECO:0007669"/>
    <property type="project" value="InterPro"/>
</dbReference>
<organism evidence="11 12">
    <name type="scientific">Sinocyclocheilus rhinocerous</name>
    <dbReference type="NCBI Taxonomy" id="307959"/>
    <lineage>
        <taxon>Eukaryota</taxon>
        <taxon>Metazoa</taxon>
        <taxon>Chordata</taxon>
        <taxon>Craniata</taxon>
        <taxon>Vertebrata</taxon>
        <taxon>Euteleostomi</taxon>
        <taxon>Actinopterygii</taxon>
        <taxon>Neopterygii</taxon>
        <taxon>Teleostei</taxon>
        <taxon>Ostariophysi</taxon>
        <taxon>Cypriniformes</taxon>
        <taxon>Cyprinidae</taxon>
        <taxon>Cyprininae</taxon>
        <taxon>Sinocyclocheilus</taxon>
    </lineage>
</organism>
<feature type="binding site" evidence="7">
    <location>
        <position position="438"/>
    </location>
    <ligand>
        <name>Ca(2+)</name>
        <dbReference type="ChEBI" id="CHEBI:29108"/>
    </ligand>
</feature>
<sequence>MCLLLICYHLRGIFSPILFQDYAYPADELMPLSCRGRVRGLEPNRGDIDDSLGKFSLTLIDTLDTLVLLNKLDEFEEAVKKTVQDVRFDNDIVVSVFETNIRVLGGLLGAHVMADVLKQRGERMQWYRDELLHMAKELGYRLLPAFNTTSGLPYPRVNLLYGVVNPLSRTGTESDTCTACAGTMILEFAALSRLSGDPIFEVNVHYFTTSNPTLPLTEMIFTSVPSLFLITDSGVGAGIDSYYEYLMKAYILLGDKVYLDRFNTHYSAIMKYISQPPLLLNVHMHNPTVNVRSWMDSLLAFFPGLQVLRGDLKPAIETHEMLYQVTKQHNFLPEAFTTEFRVHWGQHPLRPEFAESTYFLYKATGDPYYLKVGQSIVEKLNTHARVPCGFAAVQDVRTGMHEDRMDSFFLAEMFKYLYLLFSEKTQLPIDIDDYIFTTEAHLLPVSLSTTQPSCHTNNTVREPQAHKDDLFSYSCPSAQTLFPNNPTFAKTIRDSNKYLTGLGRTQQSSPVRWVTCYSFIIEQHLKLVAEVSQTPEHEEVVALIVQLISPPFLGRTALMAGPAKFGKDLTKQEHGVSSIVKSVPYTACGPIENAVELQGHIALALRGDCMFAAKARRLQEAGATGVIFIDHREGSSSAETPLFQMVGDGEPTDDITVPLVFLFSKEGATLTAALQEHHNVDVLLLPKEKQIGKEKPEKLNIKFRLAKEEFAEGEMESTTIHLVLEQSETATEMNTEAASLTGKNQETWLLLPVTDLRSENAGCAMGNVSAKPGLYHLSSSQGDHKPSPG</sequence>
<dbReference type="Gene3D" id="3.50.30.30">
    <property type="match status" value="1"/>
</dbReference>
<evidence type="ECO:0000256" key="3">
    <source>
        <dbReference type="ARBA" id="ARBA00022824"/>
    </source>
</evidence>
<keyword evidence="5" id="KW-0834">Unfolded protein response</keyword>
<comment type="similarity">
    <text evidence="2 8">Belongs to the glycosyl hydrolase 47 family.</text>
</comment>
<dbReference type="GO" id="GO:0005509">
    <property type="term" value="F:calcium ion binding"/>
    <property type="evidence" value="ECO:0007669"/>
    <property type="project" value="InterPro"/>
</dbReference>
<dbReference type="InterPro" id="IPR012341">
    <property type="entry name" value="6hp_glycosidase-like_sf"/>
</dbReference>
<reference evidence="11" key="2">
    <citation type="submission" date="2025-09" db="UniProtKB">
        <authorList>
            <consortium name="Ensembl"/>
        </authorList>
    </citation>
    <scope>IDENTIFICATION</scope>
</reference>
<evidence type="ECO:0000256" key="2">
    <source>
        <dbReference type="ARBA" id="ARBA00007658"/>
    </source>
</evidence>
<dbReference type="InterPro" id="IPR044674">
    <property type="entry name" value="EDEM1/2/3"/>
</dbReference>
<dbReference type="PANTHER" id="PTHR45679">
    <property type="entry name" value="ER DEGRADATION-ENHANCING ALPHA-MANNOSIDASE-LIKE PROTEIN 2"/>
    <property type="match status" value="1"/>
</dbReference>
<evidence type="ECO:0000313" key="12">
    <source>
        <dbReference type="Proteomes" id="UP000472270"/>
    </source>
</evidence>
<dbReference type="PRINTS" id="PR00747">
    <property type="entry name" value="GLYHDRLASE47"/>
</dbReference>
<feature type="active site" description="Proton donor" evidence="6">
    <location>
        <position position="98"/>
    </location>
</feature>
<accession>A0A673I4F9</accession>
<evidence type="ECO:0000256" key="8">
    <source>
        <dbReference type="RuleBase" id="RU361193"/>
    </source>
</evidence>
<dbReference type="InterPro" id="IPR001382">
    <property type="entry name" value="Glyco_hydro_47"/>
</dbReference>
<feature type="domain" description="PA" evidence="10">
    <location>
        <begin position="584"/>
        <end position="670"/>
    </location>
</feature>
<dbReference type="InterPro" id="IPR046450">
    <property type="entry name" value="PA_dom_sf"/>
</dbReference>
<evidence type="ECO:0000259" key="10">
    <source>
        <dbReference type="Pfam" id="PF02225"/>
    </source>
</evidence>
<dbReference type="GO" id="GO:0004571">
    <property type="term" value="F:mannosyl-oligosaccharide 1,2-alpha-mannosidase activity"/>
    <property type="evidence" value="ECO:0007669"/>
    <property type="project" value="InterPro"/>
</dbReference>
<dbReference type="InterPro" id="IPR037322">
    <property type="entry name" value="EDEM3_PA"/>
</dbReference>
<evidence type="ECO:0000313" key="11">
    <source>
        <dbReference type="Ensembl" id="ENSSRHP00000033610.1"/>
    </source>
</evidence>
<keyword evidence="8" id="KW-0378">Hydrolase</keyword>
<name>A0A673I4F9_9TELE</name>
<dbReference type="Pfam" id="PF02225">
    <property type="entry name" value="PA"/>
    <property type="match status" value="1"/>
</dbReference>
<comment type="cofactor">
    <cofactor evidence="7">
        <name>Ca(2+)</name>
        <dbReference type="ChEBI" id="CHEBI:29108"/>
    </cofactor>
</comment>
<gene>
    <name evidence="11" type="primary">si:ch211-282j22.3</name>
</gene>
<dbReference type="SUPFAM" id="SSF52025">
    <property type="entry name" value="PA domain"/>
    <property type="match status" value="1"/>
</dbReference>
<keyword evidence="4" id="KW-0325">Glycoprotein</keyword>
<dbReference type="EC" id="3.2.1.-" evidence="8"/>
<dbReference type="CDD" id="cd02126">
    <property type="entry name" value="PA_EDEM3_like"/>
    <property type="match status" value="1"/>
</dbReference>
<feature type="active site" description="Proton donor" evidence="6">
    <location>
        <position position="334"/>
    </location>
</feature>
<keyword evidence="3" id="KW-0256">Endoplasmic reticulum</keyword>
<dbReference type="InterPro" id="IPR003137">
    <property type="entry name" value="PA_domain"/>
</dbReference>
<dbReference type="GO" id="GO:0006986">
    <property type="term" value="P:response to unfolded protein"/>
    <property type="evidence" value="ECO:0007669"/>
    <property type="project" value="UniProtKB-KW"/>
</dbReference>
<evidence type="ECO:0000256" key="4">
    <source>
        <dbReference type="ARBA" id="ARBA00023180"/>
    </source>
</evidence>
<evidence type="ECO:0000256" key="6">
    <source>
        <dbReference type="PIRSR" id="PIRSR601382-1"/>
    </source>
</evidence>
<dbReference type="Ensembl" id="ENSSRHT00000034582.1">
    <property type="protein sequence ID" value="ENSSRHP00000033610.1"/>
    <property type="gene ID" value="ENSSRHG00000016939.1"/>
</dbReference>
<feature type="active site" evidence="6">
    <location>
        <position position="240"/>
    </location>
</feature>
<feature type="active site" evidence="6">
    <location>
        <position position="352"/>
    </location>
</feature>
<dbReference type="AlphaFoldDB" id="A0A673I4F9"/>
<comment type="subcellular location">
    <subcellularLocation>
        <location evidence="1">Endoplasmic reticulum</location>
    </subcellularLocation>
</comment>